<dbReference type="PANTHER" id="PTHR12815:SF47">
    <property type="entry name" value="TRANSLOCATION AND ASSEMBLY MODULE SUBUNIT TAMA"/>
    <property type="match status" value="1"/>
</dbReference>
<dbReference type="Gene3D" id="3.10.20.310">
    <property type="entry name" value="membrane protein fhac"/>
    <property type="match status" value="2"/>
</dbReference>
<dbReference type="PROSITE" id="PS51779">
    <property type="entry name" value="POTRA"/>
    <property type="match status" value="1"/>
</dbReference>
<sequence>SHYYNNGYIKARVSEPEITYGKEEVEVHEETYWMDDESEPEITYKKEEGLIITIKIDEGPQYGIRKVSIEGDLIKEIDELYQVVKITKEKVYNREVIRSDTLALSGIYADEGYALVDVSPEIKEDDKEHKVDITYRISRGKKVRFERILITGNDRTRDKVIRRELKVIEGGYFSGKKLKRSSQNLHRLGFFEAVEVNTKKGSSDEEMILAIDIKERPTGVFSLGIGYSSVEKA</sequence>
<name>X0Y3T8_9ZZZZ</name>
<comment type="subcellular location">
    <subcellularLocation>
        <location evidence="1">Membrane</location>
    </subcellularLocation>
</comment>
<dbReference type="PANTHER" id="PTHR12815">
    <property type="entry name" value="SORTING AND ASSEMBLY MACHINERY SAMM50 PROTEIN FAMILY MEMBER"/>
    <property type="match status" value="1"/>
</dbReference>
<feature type="domain" description="POTRA" evidence="6">
    <location>
        <begin position="143"/>
        <end position="216"/>
    </location>
</feature>
<dbReference type="AlphaFoldDB" id="X0Y3T8"/>
<feature type="non-terminal residue" evidence="7">
    <location>
        <position position="233"/>
    </location>
</feature>
<evidence type="ECO:0000256" key="2">
    <source>
        <dbReference type="ARBA" id="ARBA00022692"/>
    </source>
</evidence>
<evidence type="ECO:0000313" key="7">
    <source>
        <dbReference type="EMBL" id="GAG50579.1"/>
    </source>
</evidence>
<evidence type="ECO:0000256" key="3">
    <source>
        <dbReference type="ARBA" id="ARBA00022729"/>
    </source>
</evidence>
<evidence type="ECO:0000256" key="4">
    <source>
        <dbReference type="ARBA" id="ARBA00023136"/>
    </source>
</evidence>
<keyword evidence="2" id="KW-0812">Transmembrane</keyword>
<evidence type="ECO:0000256" key="1">
    <source>
        <dbReference type="ARBA" id="ARBA00004370"/>
    </source>
</evidence>
<keyword evidence="4" id="KW-0472">Membrane</keyword>
<dbReference type="InterPro" id="IPR010827">
    <property type="entry name" value="BamA/TamA_POTRA"/>
</dbReference>
<comment type="caution">
    <text evidence="7">The sequence shown here is derived from an EMBL/GenBank/DDBJ whole genome shotgun (WGS) entry which is preliminary data.</text>
</comment>
<keyword evidence="3" id="KW-0732">Signal</keyword>
<keyword evidence="5" id="KW-0998">Cell outer membrane</keyword>
<proteinExistence type="predicted"/>
<dbReference type="InterPro" id="IPR034746">
    <property type="entry name" value="POTRA"/>
</dbReference>
<dbReference type="InterPro" id="IPR039910">
    <property type="entry name" value="D15-like"/>
</dbReference>
<dbReference type="Pfam" id="PF07244">
    <property type="entry name" value="POTRA"/>
    <property type="match status" value="2"/>
</dbReference>
<organism evidence="7">
    <name type="scientific">marine sediment metagenome</name>
    <dbReference type="NCBI Taxonomy" id="412755"/>
    <lineage>
        <taxon>unclassified sequences</taxon>
        <taxon>metagenomes</taxon>
        <taxon>ecological metagenomes</taxon>
    </lineage>
</organism>
<reference evidence="7" key="1">
    <citation type="journal article" date="2014" name="Front. Microbiol.">
        <title>High frequency of phylogenetically diverse reductive dehalogenase-homologous genes in deep subseafloor sedimentary metagenomes.</title>
        <authorList>
            <person name="Kawai M."/>
            <person name="Futagami T."/>
            <person name="Toyoda A."/>
            <person name="Takaki Y."/>
            <person name="Nishi S."/>
            <person name="Hori S."/>
            <person name="Arai W."/>
            <person name="Tsubouchi T."/>
            <person name="Morono Y."/>
            <person name="Uchiyama I."/>
            <person name="Ito T."/>
            <person name="Fujiyama A."/>
            <person name="Inagaki F."/>
            <person name="Takami H."/>
        </authorList>
    </citation>
    <scope>NUCLEOTIDE SEQUENCE</scope>
    <source>
        <strain evidence="7">Expedition CK06-06</strain>
    </source>
</reference>
<accession>X0Y3T8</accession>
<evidence type="ECO:0000256" key="5">
    <source>
        <dbReference type="ARBA" id="ARBA00023237"/>
    </source>
</evidence>
<gene>
    <name evidence="7" type="ORF">S01H1_77373</name>
</gene>
<feature type="non-terminal residue" evidence="7">
    <location>
        <position position="1"/>
    </location>
</feature>
<dbReference type="GO" id="GO:0019867">
    <property type="term" value="C:outer membrane"/>
    <property type="evidence" value="ECO:0007669"/>
    <property type="project" value="InterPro"/>
</dbReference>
<protein>
    <recommendedName>
        <fullName evidence="6">POTRA domain-containing protein</fullName>
    </recommendedName>
</protein>
<evidence type="ECO:0000259" key="6">
    <source>
        <dbReference type="PROSITE" id="PS51779"/>
    </source>
</evidence>
<dbReference type="EMBL" id="BARS01051994">
    <property type="protein sequence ID" value="GAG50579.1"/>
    <property type="molecule type" value="Genomic_DNA"/>
</dbReference>